<dbReference type="PANTHER" id="PTHR47991">
    <property type="entry name" value="OXOGLUTARATE/IRON-DEPENDENT DIOXYGENASE"/>
    <property type="match status" value="1"/>
</dbReference>
<organism evidence="6 7">
    <name type="scientific">Rubroshorea leprosula</name>
    <dbReference type="NCBI Taxonomy" id="152421"/>
    <lineage>
        <taxon>Eukaryota</taxon>
        <taxon>Viridiplantae</taxon>
        <taxon>Streptophyta</taxon>
        <taxon>Embryophyta</taxon>
        <taxon>Tracheophyta</taxon>
        <taxon>Spermatophyta</taxon>
        <taxon>Magnoliopsida</taxon>
        <taxon>eudicotyledons</taxon>
        <taxon>Gunneridae</taxon>
        <taxon>Pentapetalae</taxon>
        <taxon>rosids</taxon>
        <taxon>malvids</taxon>
        <taxon>Malvales</taxon>
        <taxon>Dipterocarpaceae</taxon>
        <taxon>Rubroshorea</taxon>
    </lineage>
</organism>
<dbReference type="Pfam" id="PF03171">
    <property type="entry name" value="2OG-FeII_Oxy"/>
    <property type="match status" value="1"/>
</dbReference>
<dbReference type="Proteomes" id="UP001054252">
    <property type="component" value="Unassembled WGS sequence"/>
</dbReference>
<evidence type="ECO:0000256" key="3">
    <source>
        <dbReference type="ARBA" id="ARBA00023004"/>
    </source>
</evidence>
<evidence type="ECO:0000256" key="2">
    <source>
        <dbReference type="ARBA" id="ARBA00022723"/>
    </source>
</evidence>
<dbReference type="Gene3D" id="2.60.120.330">
    <property type="entry name" value="B-lactam Antibiotic, Isopenicillin N Synthase, Chain"/>
    <property type="match status" value="1"/>
</dbReference>
<dbReference type="GO" id="GO:0016491">
    <property type="term" value="F:oxidoreductase activity"/>
    <property type="evidence" value="ECO:0007669"/>
    <property type="project" value="UniProtKB-KW"/>
</dbReference>
<comment type="caution">
    <text evidence="6">The sequence shown here is derived from an EMBL/GenBank/DDBJ whole genome shotgun (WGS) entry which is preliminary data.</text>
</comment>
<keyword evidence="7" id="KW-1185">Reference proteome</keyword>
<dbReference type="AlphaFoldDB" id="A0AAV5LAX9"/>
<evidence type="ECO:0000259" key="5">
    <source>
        <dbReference type="PROSITE" id="PS51471"/>
    </source>
</evidence>
<name>A0AAV5LAX9_9ROSI</name>
<evidence type="ECO:0000313" key="6">
    <source>
        <dbReference type="EMBL" id="GKV34401.1"/>
    </source>
</evidence>
<sequence length="265" mass="30440">MLENVKKGAQDLFNLPMEEKKKYWQYSGEMGEMEGFSKAFVFSEEQELDWGDLFFIVTQPPHLRKPHLFPKLPLPFREALELYSLELKNLAMAILRKLAKALHMETSEMEEIFEEGSQFIRINYYPPCPQPDMAIGLSPHSDGSALTILLHVNEVEGLQVKKDGKWVPVKPLQNAFIVNVGDSLEIVTNGAYRSIEHRVTVNSVMERLTIGTFYNSKYDGEIGPARSLISQEKPALFRRITYEEYRRVKVGSKLNGKSHLDTFRL</sequence>
<dbReference type="Pfam" id="PF14226">
    <property type="entry name" value="DIOX_N"/>
    <property type="match status" value="1"/>
</dbReference>
<evidence type="ECO:0000256" key="1">
    <source>
        <dbReference type="ARBA" id="ARBA00008056"/>
    </source>
</evidence>
<dbReference type="FunFam" id="2.60.120.330:FF:000079">
    <property type="entry name" value="Protein SRG1"/>
    <property type="match status" value="1"/>
</dbReference>
<protein>
    <recommendedName>
        <fullName evidence="5">Fe2OG dioxygenase domain-containing protein</fullName>
    </recommendedName>
</protein>
<accession>A0AAV5LAX9</accession>
<dbReference type="InterPro" id="IPR050295">
    <property type="entry name" value="Plant_2OG-oxidoreductases"/>
</dbReference>
<dbReference type="EMBL" id="BPVZ01000105">
    <property type="protein sequence ID" value="GKV34401.1"/>
    <property type="molecule type" value="Genomic_DNA"/>
</dbReference>
<dbReference type="SUPFAM" id="SSF51197">
    <property type="entry name" value="Clavaminate synthase-like"/>
    <property type="match status" value="1"/>
</dbReference>
<comment type="similarity">
    <text evidence="1 4">Belongs to the iron/ascorbate-dependent oxidoreductase family.</text>
</comment>
<dbReference type="PROSITE" id="PS51471">
    <property type="entry name" value="FE2OG_OXY"/>
    <property type="match status" value="1"/>
</dbReference>
<keyword evidence="3 4" id="KW-0408">Iron</keyword>
<evidence type="ECO:0000256" key="4">
    <source>
        <dbReference type="RuleBase" id="RU003682"/>
    </source>
</evidence>
<proteinExistence type="inferred from homology"/>
<dbReference type="InterPro" id="IPR027443">
    <property type="entry name" value="IPNS-like_sf"/>
</dbReference>
<gene>
    <name evidence="6" type="ORF">SLEP1_g42776</name>
</gene>
<reference evidence="6 7" key="1">
    <citation type="journal article" date="2021" name="Commun. Biol.">
        <title>The genome of Shorea leprosula (Dipterocarpaceae) highlights the ecological relevance of drought in aseasonal tropical rainforests.</title>
        <authorList>
            <person name="Ng K.K.S."/>
            <person name="Kobayashi M.J."/>
            <person name="Fawcett J.A."/>
            <person name="Hatakeyama M."/>
            <person name="Paape T."/>
            <person name="Ng C.H."/>
            <person name="Ang C.C."/>
            <person name="Tnah L.H."/>
            <person name="Lee C.T."/>
            <person name="Nishiyama T."/>
            <person name="Sese J."/>
            <person name="O'Brien M.J."/>
            <person name="Copetti D."/>
            <person name="Mohd Noor M.I."/>
            <person name="Ong R.C."/>
            <person name="Putra M."/>
            <person name="Sireger I.Z."/>
            <person name="Indrioko S."/>
            <person name="Kosugi Y."/>
            <person name="Izuno A."/>
            <person name="Isagi Y."/>
            <person name="Lee S.L."/>
            <person name="Shimizu K.K."/>
        </authorList>
    </citation>
    <scope>NUCLEOTIDE SEQUENCE [LARGE SCALE GENOMIC DNA]</scope>
    <source>
        <strain evidence="6">214</strain>
    </source>
</reference>
<keyword evidence="2 4" id="KW-0479">Metal-binding</keyword>
<feature type="domain" description="Fe2OG dioxygenase" evidence="5">
    <location>
        <begin position="116"/>
        <end position="216"/>
    </location>
</feature>
<keyword evidence="4" id="KW-0560">Oxidoreductase</keyword>
<evidence type="ECO:0000313" key="7">
    <source>
        <dbReference type="Proteomes" id="UP001054252"/>
    </source>
</evidence>
<dbReference type="GO" id="GO:0046872">
    <property type="term" value="F:metal ion binding"/>
    <property type="evidence" value="ECO:0007669"/>
    <property type="project" value="UniProtKB-KW"/>
</dbReference>
<dbReference type="InterPro" id="IPR026992">
    <property type="entry name" value="DIOX_N"/>
</dbReference>
<dbReference type="InterPro" id="IPR044861">
    <property type="entry name" value="IPNS-like_FE2OG_OXY"/>
</dbReference>
<dbReference type="InterPro" id="IPR005123">
    <property type="entry name" value="Oxoglu/Fe-dep_dioxygenase_dom"/>
</dbReference>